<comment type="caution">
    <text evidence="7">The sequence shown here is derived from an EMBL/GenBank/DDBJ whole genome shotgun (WGS) entry which is preliminary data.</text>
</comment>
<evidence type="ECO:0000256" key="2">
    <source>
        <dbReference type="ARBA" id="ARBA00022475"/>
    </source>
</evidence>
<dbReference type="Proteomes" id="UP000265964">
    <property type="component" value="Unassembled WGS sequence"/>
</dbReference>
<evidence type="ECO:0000256" key="4">
    <source>
        <dbReference type="ARBA" id="ARBA00022989"/>
    </source>
</evidence>
<proteinExistence type="predicted"/>
<keyword evidence="4 6" id="KW-1133">Transmembrane helix</keyword>
<evidence type="ECO:0000256" key="3">
    <source>
        <dbReference type="ARBA" id="ARBA00022692"/>
    </source>
</evidence>
<sequence length="285" mass="32416">TKGFKTITKSIFHLYLIITTVLGNGVSVVAGALTYNTLLAIVPIVLVFFSVLHMLPAFNSIKDSLQEFIFENIAPSNIEDFNVIFDNIIAKTANLGLPSIISLFVIAFLLVRTIDKTINKNIWQITQRRKISQSFTSYWAVISFGPILLGGIIFAKSYLIGIYSLDNDIFSSTIVLVLNYIQVFVLWFILFFTYTAFPNTHVKWKEGVISSLLATIGLYYAKQIFVYYVTHIASYYVIYGAIAAFPITVFWLYIVWYIILMGAALTKVLNQNNFYTLYRAYLLDK</sequence>
<dbReference type="PANTHER" id="PTHR30213:SF0">
    <property type="entry name" value="UPF0761 MEMBRANE PROTEIN YIHY"/>
    <property type="match status" value="1"/>
</dbReference>
<evidence type="ECO:0000256" key="6">
    <source>
        <dbReference type="SAM" id="Phobius"/>
    </source>
</evidence>
<feature type="transmembrane region" description="Helical" evidence="6">
    <location>
        <begin position="236"/>
        <end position="259"/>
    </location>
</feature>
<dbReference type="Pfam" id="PF03631">
    <property type="entry name" value="Virul_fac_BrkB"/>
    <property type="match status" value="1"/>
</dbReference>
<evidence type="ECO:0000313" key="7">
    <source>
        <dbReference type="EMBL" id="RIY31324.1"/>
    </source>
</evidence>
<dbReference type="GO" id="GO:0005886">
    <property type="term" value="C:plasma membrane"/>
    <property type="evidence" value="ECO:0007669"/>
    <property type="project" value="UniProtKB-SubCell"/>
</dbReference>
<evidence type="ECO:0000313" key="8">
    <source>
        <dbReference type="Proteomes" id="UP000265964"/>
    </source>
</evidence>
<dbReference type="AlphaFoldDB" id="A0A3A1Y5J7"/>
<feature type="non-terminal residue" evidence="7">
    <location>
        <position position="1"/>
    </location>
</feature>
<dbReference type="OrthoDB" id="9808671at2"/>
<accession>A0A3A1Y5J7</accession>
<evidence type="ECO:0000256" key="1">
    <source>
        <dbReference type="ARBA" id="ARBA00004651"/>
    </source>
</evidence>
<protein>
    <submittedName>
        <fullName evidence="7">Uncharacterized protein</fullName>
    </submittedName>
</protein>
<keyword evidence="3 6" id="KW-0812">Transmembrane</keyword>
<organism evidence="7 8">
    <name type="scientific">Psittacicella gerlachiana</name>
    <dbReference type="NCBI Taxonomy" id="2028574"/>
    <lineage>
        <taxon>Bacteria</taxon>
        <taxon>Pseudomonadati</taxon>
        <taxon>Pseudomonadota</taxon>
        <taxon>Gammaproteobacteria</taxon>
        <taxon>Pasteurellales</taxon>
        <taxon>Psittacicellaceae</taxon>
        <taxon>Psittacicella</taxon>
    </lineage>
</organism>
<feature type="transmembrane region" description="Helical" evidence="6">
    <location>
        <begin position="174"/>
        <end position="197"/>
    </location>
</feature>
<feature type="transmembrane region" description="Helical" evidence="6">
    <location>
        <begin position="12"/>
        <end position="33"/>
    </location>
</feature>
<keyword evidence="5 6" id="KW-0472">Membrane</keyword>
<dbReference type="PANTHER" id="PTHR30213">
    <property type="entry name" value="INNER MEMBRANE PROTEIN YHJD"/>
    <property type="match status" value="1"/>
</dbReference>
<feature type="transmembrane region" description="Helical" evidence="6">
    <location>
        <begin position="95"/>
        <end position="114"/>
    </location>
</feature>
<comment type="subcellular location">
    <subcellularLocation>
        <location evidence="1">Cell membrane</location>
        <topology evidence="1">Multi-pass membrane protein</topology>
    </subcellularLocation>
</comment>
<reference evidence="7 8" key="1">
    <citation type="submission" date="2017-08" db="EMBL/GenBank/DDBJ databases">
        <title>Reclassification of Bisgaard taxon 37 and 44.</title>
        <authorList>
            <person name="Christensen H."/>
        </authorList>
    </citation>
    <scope>NUCLEOTIDE SEQUENCE [LARGE SCALE GENOMIC DNA]</scope>
    <source>
        <strain evidence="7 8">EEAB3T1</strain>
    </source>
</reference>
<dbReference type="InterPro" id="IPR017039">
    <property type="entry name" value="Virul_fac_BrkB"/>
</dbReference>
<dbReference type="RefSeq" id="WP_119535329.1">
    <property type="nucleotide sequence ID" value="NZ_NRJF01000291.1"/>
</dbReference>
<feature type="transmembrane region" description="Helical" evidence="6">
    <location>
        <begin position="135"/>
        <end position="154"/>
    </location>
</feature>
<dbReference type="PIRSF" id="PIRSF035875">
    <property type="entry name" value="RNase_BN"/>
    <property type="match status" value="1"/>
</dbReference>
<dbReference type="NCBIfam" id="TIGR00765">
    <property type="entry name" value="yihY_not_rbn"/>
    <property type="match status" value="1"/>
</dbReference>
<keyword evidence="8" id="KW-1185">Reference proteome</keyword>
<dbReference type="EMBL" id="NRJF01000291">
    <property type="protein sequence ID" value="RIY31324.1"/>
    <property type="molecule type" value="Genomic_DNA"/>
</dbReference>
<gene>
    <name evidence="7" type="ORF">CKF59_07720</name>
</gene>
<name>A0A3A1Y5J7_9GAMM</name>
<feature type="transmembrane region" description="Helical" evidence="6">
    <location>
        <begin position="38"/>
        <end position="58"/>
    </location>
</feature>
<evidence type="ECO:0000256" key="5">
    <source>
        <dbReference type="ARBA" id="ARBA00023136"/>
    </source>
</evidence>
<keyword evidence="2" id="KW-1003">Cell membrane</keyword>